<sequence length="112" mass="12299">MTVIAVGIIGNAPQPSLGVHLERPRGGRVEPSLPGFSMVRPNLGQPRPPALVRGLTGRIGSSIVRELPLDVEDNNKLPDVEDGNRLCELNMQLYLRAELNRDKPSKEREVVD</sequence>
<reference evidence="2" key="1">
    <citation type="submission" date="2002-08" db="EMBL/GenBank/DDBJ databases">
        <title>Oryza sativa chromosome 10 BAC OSJNBa0042E19 genomic sequence.</title>
        <authorList>
            <person name="Buell C.R."/>
            <person name="Yuan Q."/>
            <person name="Ouyang S."/>
            <person name="Liu J."/>
            <person name="Gansberger K."/>
            <person name="Kim M.M."/>
            <person name="Overton II L.L."/>
            <person name="Bera J.J."/>
            <person name="Tsitrin T."/>
            <person name="Krol M.I."/>
            <person name="Jarrahi B.B."/>
            <person name="Jin S.S."/>
            <person name="Koo H."/>
            <person name="Zismann V."/>
            <person name="Hsiao J."/>
            <person name="Blunt S."/>
            <person name="Vanaken S.S."/>
            <person name="Utterback T.T."/>
            <person name="Feldblyum T.V."/>
            <person name="Yang Q.Q."/>
            <person name="Haas B.J."/>
            <person name="Suh B.B."/>
            <person name="Peterson J.J."/>
            <person name="Quackenbush J."/>
            <person name="White O."/>
            <person name="Salzberg S.L."/>
            <person name="Fraser C.M."/>
        </authorList>
    </citation>
    <scope>NUCLEOTIDE SEQUENCE</scope>
</reference>
<protein>
    <submittedName>
        <fullName evidence="2">Uncharacterized protein</fullName>
    </submittedName>
</protein>
<organism evidence="2 3">
    <name type="scientific">Oryza sativa subsp. japonica</name>
    <name type="common">Rice</name>
    <dbReference type="NCBI Taxonomy" id="39947"/>
    <lineage>
        <taxon>Eukaryota</taxon>
        <taxon>Viridiplantae</taxon>
        <taxon>Streptophyta</taxon>
        <taxon>Embryophyta</taxon>
        <taxon>Tracheophyta</taxon>
        <taxon>Spermatophyta</taxon>
        <taxon>Magnoliopsida</taxon>
        <taxon>Liliopsida</taxon>
        <taxon>Poales</taxon>
        <taxon>Poaceae</taxon>
        <taxon>BOP clade</taxon>
        <taxon>Oryzoideae</taxon>
        <taxon>Oryzeae</taxon>
        <taxon>Oryzinae</taxon>
        <taxon>Oryza</taxon>
        <taxon>Oryza sativa</taxon>
    </lineage>
</organism>
<reference evidence="3" key="4">
    <citation type="journal article" date="2008" name="Nucleic Acids Res.">
        <title>The rice annotation project database (RAP-DB): 2008 update.</title>
        <authorList>
            <consortium name="The rice annotation project (RAP)"/>
        </authorList>
    </citation>
    <scope>GENOME REANNOTATION</scope>
    <source>
        <strain evidence="3">cv. Nipponbare</strain>
    </source>
</reference>
<evidence type="ECO:0000313" key="1">
    <source>
        <dbReference type="EMBL" id="AAM93721.1"/>
    </source>
</evidence>
<dbReference type="AlphaFoldDB" id="Q7G884"/>
<proteinExistence type="predicted"/>
<reference evidence="3" key="3">
    <citation type="journal article" date="2005" name="Nature">
        <title>The map-based sequence of the rice genome.</title>
        <authorList>
            <consortium name="International rice genome sequencing project (IRGSP)"/>
            <person name="Matsumoto T."/>
            <person name="Wu J."/>
            <person name="Kanamori H."/>
            <person name="Katayose Y."/>
            <person name="Fujisawa M."/>
            <person name="Namiki N."/>
            <person name="Mizuno H."/>
            <person name="Yamamoto K."/>
            <person name="Antonio B.A."/>
            <person name="Baba T."/>
            <person name="Sakata K."/>
            <person name="Nagamura Y."/>
            <person name="Aoki H."/>
            <person name="Arikawa K."/>
            <person name="Arita K."/>
            <person name="Bito T."/>
            <person name="Chiden Y."/>
            <person name="Fujitsuka N."/>
            <person name="Fukunaka R."/>
            <person name="Hamada M."/>
            <person name="Harada C."/>
            <person name="Hayashi A."/>
            <person name="Hijishita S."/>
            <person name="Honda M."/>
            <person name="Hosokawa S."/>
            <person name="Ichikawa Y."/>
            <person name="Idonuma A."/>
            <person name="Iijima M."/>
            <person name="Ikeda M."/>
            <person name="Ikeno M."/>
            <person name="Ito K."/>
            <person name="Ito S."/>
            <person name="Ito T."/>
            <person name="Ito Y."/>
            <person name="Ito Y."/>
            <person name="Iwabuchi A."/>
            <person name="Kamiya K."/>
            <person name="Karasawa W."/>
            <person name="Kurita K."/>
            <person name="Katagiri S."/>
            <person name="Kikuta A."/>
            <person name="Kobayashi H."/>
            <person name="Kobayashi N."/>
            <person name="Machita K."/>
            <person name="Maehara T."/>
            <person name="Masukawa M."/>
            <person name="Mizubayashi T."/>
            <person name="Mukai Y."/>
            <person name="Nagasaki H."/>
            <person name="Nagata Y."/>
            <person name="Naito S."/>
            <person name="Nakashima M."/>
            <person name="Nakama Y."/>
            <person name="Nakamichi Y."/>
            <person name="Nakamura M."/>
            <person name="Meguro A."/>
            <person name="Negishi M."/>
            <person name="Ohta I."/>
            <person name="Ohta T."/>
            <person name="Okamoto M."/>
            <person name="Ono N."/>
            <person name="Saji S."/>
            <person name="Sakaguchi M."/>
            <person name="Sakai K."/>
            <person name="Shibata M."/>
            <person name="Shimokawa T."/>
            <person name="Song J."/>
            <person name="Takazaki Y."/>
            <person name="Terasawa K."/>
            <person name="Tsugane M."/>
            <person name="Tsuji K."/>
            <person name="Ueda S."/>
            <person name="Waki K."/>
            <person name="Yamagata H."/>
            <person name="Yamamoto M."/>
            <person name="Yamamoto S."/>
            <person name="Yamane H."/>
            <person name="Yoshiki S."/>
            <person name="Yoshihara R."/>
            <person name="Yukawa K."/>
            <person name="Zhong H."/>
            <person name="Yano M."/>
            <person name="Yuan Q."/>
            <person name="Ouyang S."/>
            <person name="Liu J."/>
            <person name="Jones K.M."/>
            <person name="Gansberger K."/>
            <person name="Moffat K."/>
            <person name="Hill J."/>
            <person name="Bera J."/>
            <person name="Fadrosh D."/>
            <person name="Jin S."/>
            <person name="Johri S."/>
            <person name="Kim M."/>
            <person name="Overton L."/>
            <person name="Reardon M."/>
            <person name="Tsitrin T."/>
            <person name="Vuong H."/>
            <person name="Weaver B."/>
            <person name="Ciecko A."/>
            <person name="Tallon L."/>
            <person name="Jackson J."/>
            <person name="Pai G."/>
            <person name="Aken S.V."/>
            <person name="Utterback T."/>
            <person name="Reidmuller S."/>
            <person name="Feldblyum T."/>
            <person name="Hsiao J."/>
            <person name="Zismann V."/>
            <person name="Iobst S."/>
            <person name="de Vazeille A.R."/>
            <person name="Buell C.R."/>
            <person name="Ying K."/>
            <person name="Li Y."/>
            <person name="Lu T."/>
            <person name="Huang Y."/>
            <person name="Zhao Q."/>
            <person name="Feng Q."/>
            <person name="Zhang L."/>
            <person name="Zhu J."/>
            <person name="Weng Q."/>
            <person name="Mu J."/>
            <person name="Lu Y."/>
            <person name="Fan D."/>
            <person name="Liu Y."/>
            <person name="Guan J."/>
            <person name="Zhang Y."/>
            <person name="Yu S."/>
            <person name="Liu X."/>
            <person name="Zhang Y."/>
            <person name="Hong G."/>
            <person name="Han B."/>
            <person name="Choisne N."/>
            <person name="Demange N."/>
            <person name="Orjeda G."/>
            <person name="Samain S."/>
            <person name="Cattolico L."/>
            <person name="Pelletier E."/>
            <person name="Couloux A."/>
            <person name="Segurens B."/>
            <person name="Wincker P."/>
            <person name="D'Hont A."/>
            <person name="Scarpelli C."/>
            <person name="Weissenbach J."/>
            <person name="Salanoubat M."/>
            <person name="Quetier F."/>
            <person name="Yu Y."/>
            <person name="Kim H.R."/>
            <person name="Rambo T."/>
            <person name="Currie J."/>
            <person name="Collura K."/>
            <person name="Luo M."/>
            <person name="Yang T."/>
            <person name="Ammiraju J.S.S."/>
            <person name="Engler F."/>
            <person name="Soderlund C."/>
            <person name="Wing R.A."/>
            <person name="Palmer L.E."/>
            <person name="de la Bastide M."/>
            <person name="Spiegel L."/>
            <person name="Nascimento L."/>
            <person name="Zutavern T."/>
            <person name="O'Shaughnessy A."/>
            <person name="Dike S."/>
            <person name="Dedhia N."/>
            <person name="Preston R."/>
            <person name="Balija V."/>
            <person name="McCombie W.R."/>
            <person name="Chow T."/>
            <person name="Chen H."/>
            <person name="Chung M."/>
            <person name="Chen C."/>
            <person name="Shaw J."/>
            <person name="Wu H."/>
            <person name="Hsiao K."/>
            <person name="Chao Y."/>
            <person name="Chu M."/>
            <person name="Cheng C."/>
            <person name="Hour A."/>
            <person name="Lee P."/>
            <person name="Lin S."/>
            <person name="Lin Y."/>
            <person name="Liou J."/>
            <person name="Liu S."/>
            <person name="Hsing Y."/>
            <person name="Raghuvanshi S."/>
            <person name="Mohanty A."/>
            <person name="Bharti A.K."/>
            <person name="Gaur A."/>
            <person name="Gupta V."/>
            <person name="Kumar D."/>
            <person name="Ravi V."/>
            <person name="Vij S."/>
            <person name="Kapur A."/>
            <person name="Khurana P."/>
            <person name="Khurana P."/>
            <person name="Khurana J.P."/>
            <person name="Tyagi A.K."/>
            <person name="Gaikwad K."/>
            <person name="Singh A."/>
            <person name="Dalal V."/>
            <person name="Srivastava S."/>
            <person name="Dixit A."/>
            <person name="Pal A.K."/>
            <person name="Ghazi I.A."/>
            <person name="Yadav M."/>
            <person name="Pandit A."/>
            <person name="Bhargava A."/>
            <person name="Sureshbabu K."/>
            <person name="Batra K."/>
            <person name="Sharma T.R."/>
            <person name="Mohapatra T."/>
            <person name="Singh N.K."/>
            <person name="Messing J."/>
            <person name="Nelson A.B."/>
            <person name="Fuks G."/>
            <person name="Kavchok S."/>
            <person name="Keizer G."/>
            <person name="Linton E."/>
            <person name="Llaca V."/>
            <person name="Song R."/>
            <person name="Tanyolac B."/>
            <person name="Young S."/>
            <person name="Ho-Il K."/>
            <person name="Hahn J.H."/>
            <person name="Sangsakoo G."/>
            <person name="Vanavichit A."/>
            <person name="de Mattos Luiz.A.T."/>
            <person name="Zimmer P.D."/>
            <person name="Malone G."/>
            <person name="Dellagostin O."/>
            <person name="de Oliveira A.C."/>
            <person name="Bevan M."/>
            <person name="Bancroft I."/>
            <person name="Minx P."/>
            <person name="Cordum H."/>
            <person name="Wilson R."/>
            <person name="Cheng Z."/>
            <person name="Jin W."/>
            <person name="Jiang J."/>
            <person name="Leong S.A."/>
            <person name="Iwama H."/>
            <person name="Gojobori T."/>
            <person name="Itoh T."/>
            <person name="Niimura Y."/>
            <person name="Fujii Y."/>
            <person name="Habara T."/>
            <person name="Sakai H."/>
            <person name="Sato Y."/>
            <person name="Wilson G."/>
            <person name="Kumar K."/>
            <person name="McCouch S."/>
            <person name="Juretic N."/>
            <person name="Hoen D."/>
            <person name="Wright S."/>
            <person name="Bruskiewich R."/>
            <person name="Bureau T."/>
            <person name="Miyao A."/>
            <person name="Hirochika H."/>
            <person name="Nishikawa T."/>
            <person name="Kadowaki K."/>
            <person name="Sugiura M."/>
            <person name="Burr B."/>
            <person name="Sasaki T."/>
        </authorList>
    </citation>
    <scope>NUCLEOTIDE SEQUENCE [LARGE SCALE GENOMIC DNA]</scope>
    <source>
        <strain evidence="3">cv. Nipponbare</strain>
    </source>
</reference>
<evidence type="ECO:0000313" key="2">
    <source>
        <dbReference type="EMBL" id="AAM93729.1"/>
    </source>
</evidence>
<evidence type="ECO:0000313" key="3">
    <source>
        <dbReference type="Proteomes" id="UP000000763"/>
    </source>
</evidence>
<dbReference type="EMBL" id="AC068951">
    <property type="protein sequence ID" value="AAM93721.1"/>
    <property type="molecule type" value="Genomic_DNA"/>
</dbReference>
<dbReference type="EMBL" id="AC068951">
    <property type="protein sequence ID" value="AAM93729.1"/>
    <property type="molecule type" value="Genomic_DNA"/>
</dbReference>
<name>Q7G884_ORYSJ</name>
<accession>Q7G884</accession>
<gene>
    <name evidence="1" type="ORF">OSJNBa0042E19.21</name>
    <name evidence="2" type="ORF">OSJNBa0042E19.24</name>
</gene>
<dbReference type="Proteomes" id="UP000000763">
    <property type="component" value="Chromosome 10"/>
</dbReference>
<reference evidence="2" key="2">
    <citation type="submission" date="2002-08" db="EMBL/GenBank/DDBJ databases">
        <authorList>
            <person name="Buell R."/>
        </authorList>
    </citation>
    <scope>NUCLEOTIDE SEQUENCE</scope>
</reference>